<name>A0AAV4H3K3_9GAST</name>
<dbReference type="InterPro" id="IPR043128">
    <property type="entry name" value="Rev_trsase/Diguanyl_cyclase"/>
</dbReference>
<evidence type="ECO:0000313" key="3">
    <source>
        <dbReference type="Proteomes" id="UP000762676"/>
    </source>
</evidence>
<sequence>MEQAVRTRAAAKGCLTRASAEIESLLSEVEADPESVTESALVDCMEQFSKRLSAYDEAQGKTVESLWALHDKLQSNIRSLESLGVSGNAYGVILTPMVLHRLPESVHLEWARVGKGKESDLEELLQLFMEIQRRERRDREERKPGATAATLHSASDKKNDGPSCDSQTEVDILVGLDYYWGLVKPGSTLLSDHLAIQETKFGYVLSGSWDINKGNAQQRVPNGEDSTNPILHLPHRPVIREASATTRIRPVFDASCKAFNGYSLNDCVESGPNLIPNLVEVLLRFRRWRYGLTADISKTFLQIRVCEQDQDVRRFVWDVRNQVRVMRFDRVVFGDASSTFLLNATIKYHLTQFHDSMVVSELRENLYVDDWLSGSDSQDEIVKMASEAENILAQGGFPLAKWGSNSFLVGDRVVSYSSKDCSKTLPRL</sequence>
<dbReference type="AlphaFoldDB" id="A0AAV4H3K3"/>
<keyword evidence="3" id="KW-1185">Reference proteome</keyword>
<feature type="region of interest" description="Disordered" evidence="1">
    <location>
        <begin position="135"/>
        <end position="165"/>
    </location>
</feature>
<evidence type="ECO:0000313" key="2">
    <source>
        <dbReference type="EMBL" id="GFR92617.1"/>
    </source>
</evidence>
<dbReference type="InterPro" id="IPR043502">
    <property type="entry name" value="DNA/RNA_pol_sf"/>
</dbReference>
<dbReference type="Proteomes" id="UP000762676">
    <property type="component" value="Unassembled WGS sequence"/>
</dbReference>
<feature type="compositionally biased region" description="Basic and acidic residues" evidence="1">
    <location>
        <begin position="135"/>
        <end position="144"/>
    </location>
</feature>
<evidence type="ECO:0000256" key="1">
    <source>
        <dbReference type="SAM" id="MobiDB-lite"/>
    </source>
</evidence>
<dbReference type="Gene3D" id="3.10.10.10">
    <property type="entry name" value="HIV Type 1 Reverse Transcriptase, subunit A, domain 1"/>
    <property type="match status" value="1"/>
</dbReference>
<dbReference type="Gene3D" id="3.30.70.270">
    <property type="match status" value="1"/>
</dbReference>
<comment type="caution">
    <text evidence="2">The sequence shown here is derived from an EMBL/GenBank/DDBJ whole genome shotgun (WGS) entry which is preliminary data.</text>
</comment>
<proteinExistence type="predicted"/>
<gene>
    <name evidence="2" type="ORF">ElyMa_004357400</name>
</gene>
<dbReference type="EMBL" id="BMAT01008789">
    <property type="protein sequence ID" value="GFR92617.1"/>
    <property type="molecule type" value="Genomic_DNA"/>
</dbReference>
<dbReference type="PANTHER" id="PTHR47331">
    <property type="entry name" value="PHD-TYPE DOMAIN-CONTAINING PROTEIN"/>
    <property type="match status" value="1"/>
</dbReference>
<reference evidence="2 3" key="1">
    <citation type="journal article" date="2021" name="Elife">
        <title>Chloroplast acquisition without the gene transfer in kleptoplastic sea slugs, Plakobranchus ocellatus.</title>
        <authorList>
            <person name="Maeda T."/>
            <person name="Takahashi S."/>
            <person name="Yoshida T."/>
            <person name="Shimamura S."/>
            <person name="Takaki Y."/>
            <person name="Nagai Y."/>
            <person name="Toyoda A."/>
            <person name="Suzuki Y."/>
            <person name="Arimoto A."/>
            <person name="Ishii H."/>
            <person name="Satoh N."/>
            <person name="Nishiyama T."/>
            <person name="Hasebe M."/>
            <person name="Maruyama T."/>
            <person name="Minagawa J."/>
            <person name="Obokata J."/>
            <person name="Shigenobu S."/>
        </authorList>
    </citation>
    <scope>NUCLEOTIDE SEQUENCE [LARGE SCALE GENOMIC DNA]</scope>
</reference>
<accession>A0AAV4H3K3</accession>
<protein>
    <submittedName>
        <fullName evidence="2">Phosphatidylinositol 4-phosphate 5-kinase 3</fullName>
    </submittedName>
</protein>
<dbReference type="SUPFAM" id="SSF56672">
    <property type="entry name" value="DNA/RNA polymerases"/>
    <property type="match status" value="1"/>
</dbReference>
<organism evidence="2 3">
    <name type="scientific">Elysia marginata</name>
    <dbReference type="NCBI Taxonomy" id="1093978"/>
    <lineage>
        <taxon>Eukaryota</taxon>
        <taxon>Metazoa</taxon>
        <taxon>Spiralia</taxon>
        <taxon>Lophotrochozoa</taxon>
        <taxon>Mollusca</taxon>
        <taxon>Gastropoda</taxon>
        <taxon>Heterobranchia</taxon>
        <taxon>Euthyneura</taxon>
        <taxon>Panpulmonata</taxon>
        <taxon>Sacoglossa</taxon>
        <taxon>Placobranchoidea</taxon>
        <taxon>Plakobranchidae</taxon>
        <taxon>Elysia</taxon>
    </lineage>
</organism>